<evidence type="ECO:0008006" key="4">
    <source>
        <dbReference type="Google" id="ProtNLM"/>
    </source>
</evidence>
<dbReference type="EMBL" id="JBHUMA010000006">
    <property type="protein sequence ID" value="MFD2599720.1"/>
    <property type="molecule type" value="Genomic_DNA"/>
</dbReference>
<feature type="signal peptide" evidence="1">
    <location>
        <begin position="1"/>
        <end position="24"/>
    </location>
</feature>
<dbReference type="Proteomes" id="UP001597393">
    <property type="component" value="Unassembled WGS sequence"/>
</dbReference>
<dbReference type="InterPro" id="IPR011044">
    <property type="entry name" value="Quino_amine_DH_bsu"/>
</dbReference>
<dbReference type="SUPFAM" id="SSF50969">
    <property type="entry name" value="YVTN repeat-like/Quinoprotein amine dehydrogenase"/>
    <property type="match status" value="1"/>
</dbReference>
<organism evidence="2 3">
    <name type="scientific">Sphingobacterium corticis</name>
    <dbReference type="NCBI Taxonomy" id="1812823"/>
    <lineage>
        <taxon>Bacteria</taxon>
        <taxon>Pseudomonadati</taxon>
        <taxon>Bacteroidota</taxon>
        <taxon>Sphingobacteriia</taxon>
        <taxon>Sphingobacteriales</taxon>
        <taxon>Sphingobacteriaceae</taxon>
        <taxon>Sphingobacterium</taxon>
    </lineage>
</organism>
<evidence type="ECO:0000313" key="3">
    <source>
        <dbReference type="Proteomes" id="UP001597393"/>
    </source>
</evidence>
<name>A0ABW5NLE8_9SPHI</name>
<dbReference type="RefSeq" id="WP_380869847.1">
    <property type="nucleotide sequence ID" value="NZ_JBHUMA010000006.1"/>
</dbReference>
<gene>
    <name evidence="2" type="ORF">ACFSQ3_12235</name>
</gene>
<feature type="chain" id="PRO_5046755154" description="Integral membrane protein" evidence="1">
    <location>
        <begin position="25"/>
        <end position="300"/>
    </location>
</feature>
<keyword evidence="1" id="KW-0732">Signal</keyword>
<protein>
    <recommendedName>
        <fullName evidence="4">Integral membrane protein</fullName>
    </recommendedName>
</protein>
<evidence type="ECO:0000256" key="1">
    <source>
        <dbReference type="SAM" id="SignalP"/>
    </source>
</evidence>
<comment type="caution">
    <text evidence="2">The sequence shown here is derived from an EMBL/GenBank/DDBJ whole genome shotgun (WGS) entry which is preliminary data.</text>
</comment>
<keyword evidence="3" id="KW-1185">Reference proteome</keyword>
<proteinExistence type="predicted"/>
<accession>A0ABW5NLE8</accession>
<reference evidence="3" key="1">
    <citation type="journal article" date="2019" name="Int. J. Syst. Evol. Microbiol.">
        <title>The Global Catalogue of Microorganisms (GCM) 10K type strain sequencing project: providing services to taxonomists for standard genome sequencing and annotation.</title>
        <authorList>
            <consortium name="The Broad Institute Genomics Platform"/>
            <consortium name="The Broad Institute Genome Sequencing Center for Infectious Disease"/>
            <person name="Wu L."/>
            <person name="Ma J."/>
        </authorList>
    </citation>
    <scope>NUCLEOTIDE SEQUENCE [LARGE SCALE GENOMIC DNA]</scope>
    <source>
        <strain evidence="3">KCTC 42248</strain>
    </source>
</reference>
<sequence>MRLFWIALHCVYFVFAICPQSAFAQGSLEQFERVATGKIKSPALQELSGMVASRVNKNCFWVHNDSGDDAKIYLIDSTAKLLCTYNLQGVSAVDFEEIAWFEKDGKHYLIVGDIGDNRAKRKHIKFHIFPEPTWKAGKSERDIVDIVSISAIYPDGARDAEAFFVDPLTKQLILVSKRDFQAQVYTTNILANANFASNNTDKPLMLKFETKLPLTFITAADISADGHHILVKNLTNIYYWKRATNSLVASLKKAYEEIPYKPEPQGEAITFSVDGETFYTISERPLGLESYLYRYQFLNK</sequence>
<evidence type="ECO:0000313" key="2">
    <source>
        <dbReference type="EMBL" id="MFD2599720.1"/>
    </source>
</evidence>